<accession>A0ABV0NF84</accession>
<reference evidence="2 3" key="1">
    <citation type="submission" date="2021-06" db="EMBL/GenBank/DDBJ databases">
        <authorList>
            <person name="Palmer J.M."/>
        </authorList>
    </citation>
    <scope>NUCLEOTIDE SEQUENCE [LARGE SCALE GENOMIC DNA]</scope>
    <source>
        <strain evidence="2 3">GA_2019</strain>
        <tissue evidence="2">Muscle</tissue>
    </source>
</reference>
<keyword evidence="1" id="KW-1133">Transmembrane helix</keyword>
<evidence type="ECO:0000256" key="1">
    <source>
        <dbReference type="SAM" id="Phobius"/>
    </source>
</evidence>
<dbReference type="Proteomes" id="UP001476798">
    <property type="component" value="Unassembled WGS sequence"/>
</dbReference>
<name>A0ABV0NF84_9TELE</name>
<feature type="transmembrane region" description="Helical" evidence="1">
    <location>
        <begin position="40"/>
        <end position="63"/>
    </location>
</feature>
<dbReference type="EMBL" id="JAHRIO010035451">
    <property type="protein sequence ID" value="MEQ2170075.1"/>
    <property type="molecule type" value="Genomic_DNA"/>
</dbReference>
<comment type="caution">
    <text evidence="2">The sequence shown here is derived from an EMBL/GenBank/DDBJ whole genome shotgun (WGS) entry which is preliminary data.</text>
</comment>
<keyword evidence="1" id="KW-0472">Membrane</keyword>
<organism evidence="2 3">
    <name type="scientific">Goodea atripinnis</name>
    <dbReference type="NCBI Taxonomy" id="208336"/>
    <lineage>
        <taxon>Eukaryota</taxon>
        <taxon>Metazoa</taxon>
        <taxon>Chordata</taxon>
        <taxon>Craniata</taxon>
        <taxon>Vertebrata</taxon>
        <taxon>Euteleostomi</taxon>
        <taxon>Actinopterygii</taxon>
        <taxon>Neopterygii</taxon>
        <taxon>Teleostei</taxon>
        <taxon>Neoteleostei</taxon>
        <taxon>Acanthomorphata</taxon>
        <taxon>Ovalentaria</taxon>
        <taxon>Atherinomorphae</taxon>
        <taxon>Cyprinodontiformes</taxon>
        <taxon>Goodeidae</taxon>
        <taxon>Goodea</taxon>
    </lineage>
</organism>
<proteinExistence type="predicted"/>
<keyword evidence="1" id="KW-0812">Transmembrane</keyword>
<evidence type="ECO:0000313" key="3">
    <source>
        <dbReference type="Proteomes" id="UP001476798"/>
    </source>
</evidence>
<keyword evidence="3" id="KW-1185">Reference proteome</keyword>
<protein>
    <submittedName>
        <fullName evidence="2">Uncharacterized protein</fullName>
    </submittedName>
</protein>
<sequence length="117" mass="12900">MQLIIGAVSLFLFHPSFFSLSDLVCWSSARKQPQFPSSALLLWCLMLSPVSPLLGFSVIAQLIQLSFLVIAQYFSHGHCDLLILFLGLGDADNSHAAGCSHILPSSRLDFKRFDVSM</sequence>
<evidence type="ECO:0000313" key="2">
    <source>
        <dbReference type="EMBL" id="MEQ2170075.1"/>
    </source>
</evidence>
<gene>
    <name evidence="2" type="ORF">GOODEAATRI_031605</name>
</gene>